<evidence type="ECO:0000313" key="4">
    <source>
        <dbReference type="Proteomes" id="UP000188235"/>
    </source>
</evidence>
<dbReference type="Pfam" id="PF13338">
    <property type="entry name" value="AbiEi_4"/>
    <property type="match status" value="1"/>
</dbReference>
<keyword evidence="4" id="KW-1185">Reference proteome</keyword>
<gene>
    <name evidence="3" type="ORF">BW733_07985</name>
</gene>
<dbReference type="EMBL" id="CP019607">
    <property type="protein sequence ID" value="AQP50779.1"/>
    <property type="molecule type" value="Genomic_DNA"/>
</dbReference>
<evidence type="ECO:0000256" key="1">
    <source>
        <dbReference type="SAM" id="MobiDB-lite"/>
    </source>
</evidence>
<name>A0A1Q2CXE1_9ACTN</name>
<sequence length="185" mass="20417">MAPLTPATARQQGMSRSTLHRAARDGKLERIARGIYLPADANTADWEWIEAASRRPEATICLTSALALHDLTDEIPATLNVAIHREARIPAGTSAISWHRFHTATFDLGRKEVPIPGTDQTIGLYTPERSIVDAFRLRGTIGYELPLEALKEWLRRGGEPNRLIALARQLPRSQGPLIAALETLT</sequence>
<organism evidence="3 4">
    <name type="scientific">Tessaracoccus flavescens</name>
    <dbReference type="NCBI Taxonomy" id="399497"/>
    <lineage>
        <taxon>Bacteria</taxon>
        <taxon>Bacillati</taxon>
        <taxon>Actinomycetota</taxon>
        <taxon>Actinomycetes</taxon>
        <taxon>Propionibacteriales</taxon>
        <taxon>Propionibacteriaceae</taxon>
        <taxon>Tessaracoccus</taxon>
    </lineage>
</organism>
<accession>A0A1Q2CXE1</accession>
<protein>
    <recommendedName>
        <fullName evidence="2">AbiEi antitoxin N-terminal domain-containing protein</fullName>
    </recommendedName>
</protein>
<feature type="domain" description="AbiEi antitoxin N-terminal" evidence="2">
    <location>
        <begin position="4"/>
        <end position="38"/>
    </location>
</feature>
<dbReference type="AlphaFoldDB" id="A0A1Q2CXE1"/>
<dbReference type="RefSeq" id="WP_077349446.1">
    <property type="nucleotide sequence ID" value="NZ_CP019607.1"/>
</dbReference>
<feature type="region of interest" description="Disordered" evidence="1">
    <location>
        <begin position="1"/>
        <end position="22"/>
    </location>
</feature>
<dbReference type="Proteomes" id="UP000188235">
    <property type="component" value="Chromosome"/>
</dbReference>
<dbReference type="InterPro" id="IPR025159">
    <property type="entry name" value="AbiEi_N"/>
</dbReference>
<feature type="compositionally biased region" description="Polar residues" evidence="1">
    <location>
        <begin position="8"/>
        <end position="17"/>
    </location>
</feature>
<evidence type="ECO:0000313" key="3">
    <source>
        <dbReference type="EMBL" id="AQP50779.1"/>
    </source>
</evidence>
<proteinExistence type="predicted"/>
<evidence type="ECO:0000259" key="2">
    <source>
        <dbReference type="Pfam" id="PF13338"/>
    </source>
</evidence>
<reference evidence="3 4" key="1">
    <citation type="journal article" date="2008" name="Int. J. Syst. Evol. Microbiol.">
        <title>Tessaracoccus flavescens sp. nov., isolated from marine sediment.</title>
        <authorList>
            <person name="Lee D.W."/>
            <person name="Lee S.D."/>
        </authorList>
    </citation>
    <scope>NUCLEOTIDE SEQUENCE [LARGE SCALE GENOMIC DNA]</scope>
    <source>
        <strain evidence="3 4">SST-39T</strain>
    </source>
</reference>
<dbReference type="KEGG" id="tfa:BW733_07985"/>
<dbReference type="OrthoDB" id="9789781at2"/>